<evidence type="ECO:0000256" key="2">
    <source>
        <dbReference type="ARBA" id="ARBA00022490"/>
    </source>
</evidence>
<evidence type="ECO:0000256" key="9">
    <source>
        <dbReference type="HAMAP-Rule" id="MF_03152"/>
    </source>
</evidence>
<comment type="similarity">
    <text evidence="9">Belongs to the TRM5 / TYW2 family.</text>
</comment>
<dbReference type="Gene3D" id="3.40.50.150">
    <property type="entry name" value="Vaccinia Virus protein VP39"/>
    <property type="match status" value="1"/>
</dbReference>
<dbReference type="EC" id="2.1.1.228" evidence="9"/>
<dbReference type="InterPro" id="IPR025792">
    <property type="entry name" value="tRNA_Gua_MeTrfase_euk"/>
</dbReference>
<feature type="binding site" evidence="9">
    <location>
        <begin position="260"/>
        <end position="261"/>
    </location>
    <ligand>
        <name>S-adenosyl-L-methionine</name>
        <dbReference type="ChEBI" id="CHEBI:59789"/>
    </ligand>
</feature>
<evidence type="ECO:0000256" key="3">
    <source>
        <dbReference type="ARBA" id="ARBA00022603"/>
    </source>
</evidence>
<dbReference type="Gene3D" id="3.30.300.110">
    <property type="entry name" value="Met-10+ protein-like domains"/>
    <property type="match status" value="1"/>
</dbReference>
<feature type="binding site" evidence="9">
    <location>
        <position position="193"/>
    </location>
    <ligand>
        <name>S-adenosyl-L-methionine</name>
        <dbReference type="ChEBI" id="CHEBI:59789"/>
    </ligand>
</feature>
<feature type="binding site" evidence="9">
    <location>
        <begin position="231"/>
        <end position="232"/>
    </location>
    <ligand>
        <name>S-adenosyl-L-methionine</name>
        <dbReference type="ChEBI" id="CHEBI:59789"/>
    </ligand>
</feature>
<evidence type="ECO:0000256" key="1">
    <source>
        <dbReference type="ARBA" id="ARBA00009775"/>
    </source>
</evidence>
<reference evidence="11 12" key="1">
    <citation type="submission" date="2019-01" db="EMBL/GenBank/DDBJ databases">
        <title>Genomes sequencing and comparative genomics of infectious freshwater microsporidia, Cucumispora dikerogammari and Thelohania contejeani.</title>
        <authorList>
            <person name="Cormier A."/>
            <person name="Giraud I."/>
            <person name="Wattier R."/>
            <person name="Teixeira M."/>
            <person name="Grandjean F."/>
            <person name="Rigaud T."/>
            <person name="Cordaux R."/>
        </authorList>
    </citation>
    <scope>NUCLEOTIDE SEQUENCE [LARGE SCALE GENOMIC DNA]</scope>
    <source>
        <strain evidence="11">T1</strain>
        <tissue evidence="11">Spores</tissue>
    </source>
</reference>
<keyword evidence="2 9" id="KW-0963">Cytoplasm</keyword>
<dbReference type="PANTHER" id="PTHR23245">
    <property type="entry name" value="TRNA METHYLTRANSFERASE"/>
    <property type="match status" value="1"/>
</dbReference>
<keyword evidence="3 9" id="KW-0489">Methyltransferase</keyword>
<dbReference type="Pfam" id="PF25133">
    <property type="entry name" value="TYW2_N_2"/>
    <property type="match status" value="1"/>
</dbReference>
<dbReference type="PANTHER" id="PTHR23245:SF36">
    <property type="entry name" value="TRNA (GUANINE(37)-N1)-METHYLTRANSFERASE"/>
    <property type="match status" value="1"/>
</dbReference>
<dbReference type="Pfam" id="PF02475">
    <property type="entry name" value="TRM5-TYW2_MTfase"/>
    <property type="match status" value="1"/>
</dbReference>
<comment type="caution">
    <text evidence="11">The sequence shown here is derived from an EMBL/GenBank/DDBJ whole genome shotgun (WGS) entry which is preliminary data.</text>
</comment>
<dbReference type="InterPro" id="IPR030382">
    <property type="entry name" value="MeTrfase_TRM5/TYW2"/>
</dbReference>
<accession>A0ABQ7HVN8</accession>
<organism evidence="11 12">
    <name type="scientific">Astathelohania contejeani</name>
    <dbReference type="NCBI Taxonomy" id="164912"/>
    <lineage>
        <taxon>Eukaryota</taxon>
        <taxon>Fungi</taxon>
        <taxon>Fungi incertae sedis</taxon>
        <taxon>Microsporidia</taxon>
        <taxon>Astathelohaniidae</taxon>
        <taxon>Astathelohania</taxon>
    </lineage>
</organism>
<evidence type="ECO:0000256" key="4">
    <source>
        <dbReference type="ARBA" id="ARBA00022679"/>
    </source>
</evidence>
<dbReference type="InterPro" id="IPR029063">
    <property type="entry name" value="SAM-dependent_MTases_sf"/>
</dbReference>
<gene>
    <name evidence="9 11" type="primary">TRM5</name>
    <name evidence="11" type="ORF">TCON_2572</name>
</gene>
<dbReference type="Proteomes" id="UP001516464">
    <property type="component" value="Unassembled WGS sequence"/>
</dbReference>
<comment type="catalytic activity">
    <reaction evidence="9">
        <text>guanosine(37) in tRNA + S-adenosyl-L-methionine = N(1)-methylguanosine(37) in tRNA + S-adenosyl-L-homocysteine + H(+)</text>
        <dbReference type="Rhea" id="RHEA:36899"/>
        <dbReference type="Rhea" id="RHEA-COMP:10145"/>
        <dbReference type="Rhea" id="RHEA-COMP:10147"/>
        <dbReference type="ChEBI" id="CHEBI:15378"/>
        <dbReference type="ChEBI" id="CHEBI:57856"/>
        <dbReference type="ChEBI" id="CHEBI:59789"/>
        <dbReference type="ChEBI" id="CHEBI:73542"/>
        <dbReference type="ChEBI" id="CHEBI:74269"/>
        <dbReference type="EC" id="2.1.1.228"/>
    </reaction>
</comment>
<proteinExistence type="inferred from homology"/>
<comment type="subunit">
    <text evidence="9">Monomer.</text>
</comment>
<keyword evidence="8 9" id="KW-0539">Nucleus</keyword>
<name>A0ABQ7HVN8_9MICR</name>
<dbReference type="CDD" id="cd02440">
    <property type="entry name" value="AdoMet_MTases"/>
    <property type="match status" value="1"/>
</dbReference>
<evidence type="ECO:0000256" key="8">
    <source>
        <dbReference type="ARBA" id="ARBA00023242"/>
    </source>
</evidence>
<keyword evidence="12" id="KW-1185">Reference proteome</keyword>
<keyword evidence="6 9" id="KW-0819">tRNA processing</keyword>
<keyword evidence="5 9" id="KW-0949">S-adenosyl-L-methionine</keyword>
<dbReference type="EMBL" id="SBIQ01000374">
    <property type="protein sequence ID" value="KAF7678790.1"/>
    <property type="molecule type" value="Genomic_DNA"/>
</dbReference>
<feature type="domain" description="SAM-dependent methyltransferase TRM5/TYW2-type" evidence="10">
    <location>
        <begin position="104"/>
        <end position="354"/>
    </location>
</feature>
<evidence type="ECO:0000259" key="10">
    <source>
        <dbReference type="PROSITE" id="PS51684"/>
    </source>
</evidence>
<feature type="binding site" evidence="9">
    <location>
        <position position="285"/>
    </location>
    <ligand>
        <name>S-adenosyl-L-methionine</name>
        <dbReference type="ChEBI" id="CHEBI:59789"/>
    </ligand>
</feature>
<evidence type="ECO:0000313" key="12">
    <source>
        <dbReference type="Proteomes" id="UP001516464"/>
    </source>
</evidence>
<evidence type="ECO:0000256" key="5">
    <source>
        <dbReference type="ARBA" id="ARBA00022691"/>
    </source>
</evidence>
<comment type="subcellular location">
    <subcellularLocation>
        <location evidence="9">Mitochondrion matrix</location>
    </subcellularLocation>
    <subcellularLocation>
        <location evidence="9">Nucleus</location>
    </subcellularLocation>
    <subcellularLocation>
        <location evidence="9">Cytoplasm</location>
    </subcellularLocation>
    <text evidence="9">Predominantly in the mitochondria and in the nucleus.</text>
</comment>
<protein>
    <recommendedName>
        <fullName evidence="9">tRNA (guanine(37)-N1)-methyltransferase</fullName>
        <ecNumber evidence="9">2.1.1.228</ecNumber>
    </recommendedName>
    <alternativeName>
        <fullName evidence="9">M1G-methyltransferase</fullName>
    </alternativeName>
    <alternativeName>
        <fullName evidence="9">tRNA [GM37] methyltransferase</fullName>
    </alternativeName>
    <alternativeName>
        <fullName evidence="9">tRNA methyltransferase 5</fullName>
    </alternativeName>
</protein>
<keyword evidence="4 9" id="KW-0808">Transferase</keyword>
<comment type="function">
    <text evidence="9">Specifically methylates the N1 position of guanosine-37 in various cytoplasmic and mitochondrial tRNAs. Methylation is not dependent on the nature of the nucleoside 5' of the target nucleoside. This is the first step in the biosynthesis of wybutosine (yW), a modified base adjacent to the anticodon of tRNAs and required for accurate decoding.</text>
</comment>
<dbReference type="InterPro" id="IPR056744">
    <property type="entry name" value="TRM5/TYW2-like_N"/>
</dbReference>
<evidence type="ECO:0000256" key="6">
    <source>
        <dbReference type="ARBA" id="ARBA00022694"/>
    </source>
</evidence>
<evidence type="ECO:0000313" key="11">
    <source>
        <dbReference type="EMBL" id="KAF7678790.1"/>
    </source>
</evidence>
<dbReference type="InterPro" id="IPR056743">
    <property type="entry name" value="TRM5-TYW2-like_MTfase"/>
</dbReference>
<keyword evidence="7 9" id="KW-0496">Mitochondrion</keyword>
<dbReference type="SUPFAM" id="SSF53335">
    <property type="entry name" value="S-adenosyl-L-methionine-dependent methyltransferases"/>
    <property type="match status" value="1"/>
</dbReference>
<comment type="similarity">
    <text evidence="1">Belongs to the class I-like SAM-binding methyltransferase superfamily. TRM5/TYW2 family.</text>
</comment>
<sequence length="360" mass="41937">MIEDFSELIKIYAVVINKTDIKTELVRLKPFLSSYPRLPPIIDCNKRYFNFNIETSGLNNKILICVDSSTLEESRTIFLRLNWNYFTYKEILSRLIPVDVPCSFETIGGILHLNLNDSQMEYKKIIGEVLLKKIPNVDVVITKVGTINNTFRFFECEVLAGTGSLEVIHKEVGLLYFINYEKVYWNSRLQNERSELVKLLRAGERVVDIFCGAGAFSIPALAKGCEVWCNDLNPEAIICLKKSLSLNKLEEKNIFIYNLDAKHFMEEIVKDYKWNKNKYTHYILNLPEYSLDYLKYLKDMSLDGMVHCYFFCKNSEDVEEYVYQKIGSRIGYVRVVRAVSPSKKMYKLNLSINELKNFLI</sequence>
<evidence type="ECO:0000256" key="7">
    <source>
        <dbReference type="ARBA" id="ARBA00023128"/>
    </source>
</evidence>
<dbReference type="HAMAP" id="MF_03152">
    <property type="entry name" value="TRM5"/>
    <property type="match status" value="1"/>
</dbReference>
<dbReference type="PROSITE" id="PS51684">
    <property type="entry name" value="SAM_MT_TRM5_TYW2"/>
    <property type="match status" value="1"/>
</dbReference>